<evidence type="ECO:0000256" key="3">
    <source>
        <dbReference type="ARBA" id="ARBA00022989"/>
    </source>
</evidence>
<comment type="subcellular location">
    <subcellularLocation>
        <location evidence="1">Membrane</location>
        <topology evidence="1">Multi-pass membrane protein</topology>
    </subcellularLocation>
</comment>
<evidence type="ECO:0000256" key="4">
    <source>
        <dbReference type="ARBA" id="ARBA00023136"/>
    </source>
</evidence>
<keyword evidence="3 5" id="KW-1133">Transmembrane helix</keyword>
<protein>
    <submittedName>
        <fullName evidence="6">ABC-type cobalt transport system,permease protein</fullName>
    </submittedName>
</protein>
<feature type="transmembrane region" description="Helical" evidence="5">
    <location>
        <begin position="111"/>
        <end position="133"/>
    </location>
</feature>
<dbReference type="KEGG" id="pal:PA0139"/>
<evidence type="ECO:0000256" key="5">
    <source>
        <dbReference type="SAM" id="Phobius"/>
    </source>
</evidence>
<dbReference type="Pfam" id="PF02361">
    <property type="entry name" value="CbiQ"/>
    <property type="match status" value="1"/>
</dbReference>
<evidence type="ECO:0000313" key="7">
    <source>
        <dbReference type="Proteomes" id="UP000008323"/>
    </source>
</evidence>
<keyword evidence="2 5" id="KW-0812">Transmembrane</keyword>
<dbReference type="PANTHER" id="PTHR33514">
    <property type="entry name" value="PROTEIN ABCI12, CHLOROPLASTIC"/>
    <property type="match status" value="1"/>
</dbReference>
<dbReference type="eggNOG" id="COG0619">
    <property type="taxonomic scope" value="Bacteria"/>
</dbReference>
<accession>B1V942</accession>
<dbReference type="Proteomes" id="UP000008323">
    <property type="component" value="Chromosome"/>
</dbReference>
<gene>
    <name evidence="6" type="primary">cbiQ</name>
    <name evidence="6" type="ordered locus">PA0139</name>
</gene>
<keyword evidence="4 5" id="KW-0472">Membrane</keyword>
<dbReference type="PANTHER" id="PTHR33514:SF1">
    <property type="entry name" value="ABC TRANSPORTER PERMEASE"/>
    <property type="match status" value="1"/>
</dbReference>
<feature type="transmembrane region" description="Helical" evidence="5">
    <location>
        <begin position="25"/>
        <end position="56"/>
    </location>
</feature>
<reference evidence="6 7" key="1">
    <citation type="journal article" date="2008" name="J. Bacteriol.">
        <title>Comparative genome analysis of 'Candidatus Phytoplasma australiense' (subgroup tuf-Australia I; rp-A) and 'Ca. Phytoplasma asteris' strains OY-M and AY-WB.</title>
        <authorList>
            <person name="Tran-Nguyen L.T."/>
            <person name="Kube M."/>
            <person name="Schneider B."/>
            <person name="Reinhardt R."/>
            <person name="Gibb K.S."/>
        </authorList>
    </citation>
    <scope>NUCLEOTIDE SEQUENCE [LARGE SCALE GENOMIC DNA]</scope>
</reference>
<dbReference type="InterPro" id="IPR003339">
    <property type="entry name" value="ABC/ECF_trnsptr_transmembrane"/>
</dbReference>
<feature type="transmembrane region" description="Helical" evidence="5">
    <location>
        <begin position="243"/>
        <end position="266"/>
    </location>
</feature>
<feature type="transmembrane region" description="Helical" evidence="5">
    <location>
        <begin position="68"/>
        <end position="87"/>
    </location>
</feature>
<name>B1V942_PHYAS</name>
<organism evidence="6 7">
    <name type="scientific">Phytoplasma australiense</name>
    <dbReference type="NCBI Taxonomy" id="59748"/>
    <lineage>
        <taxon>Bacteria</taxon>
        <taxon>Bacillati</taxon>
        <taxon>Mycoplasmatota</taxon>
        <taxon>Mollicutes</taxon>
        <taxon>Acholeplasmatales</taxon>
        <taxon>Acholeplasmataceae</taxon>
        <taxon>Candidatus Phytoplasma</taxon>
        <taxon>16SrXII (Stolbur group)</taxon>
    </lineage>
</organism>
<evidence type="ECO:0000256" key="2">
    <source>
        <dbReference type="ARBA" id="ARBA00022692"/>
    </source>
</evidence>
<dbReference type="CDD" id="cd16914">
    <property type="entry name" value="EcfT"/>
    <property type="match status" value="1"/>
</dbReference>
<dbReference type="AlphaFoldDB" id="B1V942"/>
<proteinExistence type="predicted"/>
<evidence type="ECO:0000313" key="6">
    <source>
        <dbReference type="EMBL" id="CAM11474.1"/>
    </source>
</evidence>
<evidence type="ECO:0000256" key="1">
    <source>
        <dbReference type="ARBA" id="ARBA00004141"/>
    </source>
</evidence>
<sequence>MNQNFIFKYQKQKNFIYQIQGATKLFFLLLVSIACMLIYNIWFLLGMSVFNSFLFLCAQIKWRQVEKIIKGFLLFLLINNLIIFLFFRKQGIEIYQSQTWILKNFITQEQIFYQINLILKYLSVIPLFLIFIFTTNPSELAASLNKWGISYKISYSLALTLRYIPAIKKDFENISLTQQTRLLPASPKGNFISKIVSKIKKLTLIIPSLIFVNLDKIEIIGNAMELRRFGKNKKRTWYYQTKLTFLDVLTIFLGVHLLFLSIFLLMEYGRFYYPFVKKTPSN</sequence>
<dbReference type="GO" id="GO:0005886">
    <property type="term" value="C:plasma membrane"/>
    <property type="evidence" value="ECO:0007669"/>
    <property type="project" value="TreeGrafter"/>
</dbReference>
<dbReference type="STRING" id="59748.PA0139"/>
<dbReference type="EMBL" id="AM422018">
    <property type="protein sequence ID" value="CAM11474.1"/>
    <property type="molecule type" value="Genomic_DNA"/>
</dbReference>